<comment type="caution">
    <text evidence="1">The sequence shown here is derived from an EMBL/GenBank/DDBJ whole genome shotgun (WGS) entry which is preliminary data.</text>
</comment>
<protein>
    <submittedName>
        <fullName evidence="1">Uncharacterized protein</fullName>
    </submittedName>
</protein>
<organism evidence="1 2">
    <name type="scientific">Flavobacterium hungaricum</name>
    <dbReference type="NCBI Taxonomy" id="2082725"/>
    <lineage>
        <taxon>Bacteria</taxon>
        <taxon>Pseudomonadati</taxon>
        <taxon>Bacteroidota</taxon>
        <taxon>Flavobacteriia</taxon>
        <taxon>Flavobacteriales</taxon>
        <taxon>Flavobacteriaceae</taxon>
        <taxon>Flavobacterium</taxon>
    </lineage>
</organism>
<dbReference type="EMBL" id="PRDM01000006">
    <property type="protein sequence ID" value="MBE8727947.1"/>
    <property type="molecule type" value="Genomic_DNA"/>
</dbReference>
<name>A0ABR9TSD6_9FLAO</name>
<evidence type="ECO:0000313" key="1">
    <source>
        <dbReference type="EMBL" id="MBE8727947.1"/>
    </source>
</evidence>
<dbReference type="Proteomes" id="UP000640614">
    <property type="component" value="Unassembled WGS sequence"/>
</dbReference>
<keyword evidence="2" id="KW-1185">Reference proteome</keyword>
<reference evidence="1 2" key="1">
    <citation type="submission" date="2018-07" db="EMBL/GenBank/DDBJ databases">
        <title>Genome assembly of strain KB82.</title>
        <authorList>
            <person name="Kukolya J."/>
            <person name="Horvath B."/>
            <person name="Nagy I."/>
            <person name="Toth A."/>
        </authorList>
    </citation>
    <scope>NUCLEOTIDE SEQUENCE [LARGE SCALE GENOMIC DNA]</scope>
    <source>
        <strain evidence="1 2">Kb82</strain>
    </source>
</reference>
<accession>A0ABR9TSD6</accession>
<gene>
    <name evidence="1" type="ORF">C4F50_23775</name>
</gene>
<proteinExistence type="predicted"/>
<sequence>MTIKINQIYKTDTGFFLRVKVVRDSGLHTLELIDRNGNVIPDQKNSFGHVNQRSERFCSEETIESYKFIHKSNFNKYSNEKSS</sequence>
<evidence type="ECO:0000313" key="2">
    <source>
        <dbReference type="Proteomes" id="UP000640614"/>
    </source>
</evidence>
<dbReference type="RefSeq" id="WP_194141069.1">
    <property type="nucleotide sequence ID" value="NZ_PRDM01000006.1"/>
</dbReference>